<feature type="compositionally biased region" description="Basic and acidic residues" evidence="1">
    <location>
        <begin position="18"/>
        <end position="31"/>
    </location>
</feature>
<feature type="compositionally biased region" description="Acidic residues" evidence="1">
    <location>
        <begin position="1"/>
        <end position="17"/>
    </location>
</feature>
<dbReference type="EMBL" id="CAJVPY010013213">
    <property type="protein sequence ID" value="CAG8739211.1"/>
    <property type="molecule type" value="Genomic_DNA"/>
</dbReference>
<accession>A0A9N9IIX5</accession>
<reference evidence="2" key="1">
    <citation type="submission" date="2021-06" db="EMBL/GenBank/DDBJ databases">
        <authorList>
            <person name="Kallberg Y."/>
            <person name="Tangrot J."/>
            <person name="Rosling A."/>
        </authorList>
    </citation>
    <scope>NUCLEOTIDE SEQUENCE</scope>
    <source>
        <strain evidence="2">MA453B</strain>
    </source>
</reference>
<organism evidence="2 3">
    <name type="scientific">Dentiscutata erythropus</name>
    <dbReference type="NCBI Taxonomy" id="1348616"/>
    <lineage>
        <taxon>Eukaryota</taxon>
        <taxon>Fungi</taxon>
        <taxon>Fungi incertae sedis</taxon>
        <taxon>Mucoromycota</taxon>
        <taxon>Glomeromycotina</taxon>
        <taxon>Glomeromycetes</taxon>
        <taxon>Diversisporales</taxon>
        <taxon>Gigasporaceae</taxon>
        <taxon>Dentiscutata</taxon>
    </lineage>
</organism>
<evidence type="ECO:0000313" key="2">
    <source>
        <dbReference type="EMBL" id="CAG8739211.1"/>
    </source>
</evidence>
<protein>
    <submittedName>
        <fullName evidence="2">14932_t:CDS:1</fullName>
    </submittedName>
</protein>
<name>A0A9N9IIX5_9GLOM</name>
<dbReference type="Proteomes" id="UP000789405">
    <property type="component" value="Unassembled WGS sequence"/>
</dbReference>
<gene>
    <name evidence="2" type="ORF">DERYTH_LOCUS15850</name>
</gene>
<evidence type="ECO:0000256" key="1">
    <source>
        <dbReference type="SAM" id="MobiDB-lite"/>
    </source>
</evidence>
<dbReference type="AlphaFoldDB" id="A0A9N9IIX5"/>
<keyword evidence="3" id="KW-1185">Reference proteome</keyword>
<feature type="region of interest" description="Disordered" evidence="1">
    <location>
        <begin position="1"/>
        <end position="43"/>
    </location>
</feature>
<sequence length="116" mass="13374">MAEINESEEDRLEESLLEESRLEESEIRESGPENELQDEASEEEDVVILINDLPIENIPEAQELINNIEEYANLINQPVETEDILTDEGIVKMVNYEFCDDDKTDDKEKELPPPPQ</sequence>
<comment type="caution">
    <text evidence="2">The sequence shown here is derived from an EMBL/GenBank/DDBJ whole genome shotgun (WGS) entry which is preliminary data.</text>
</comment>
<evidence type="ECO:0000313" key="3">
    <source>
        <dbReference type="Proteomes" id="UP000789405"/>
    </source>
</evidence>
<proteinExistence type="predicted"/>